<accession>A0A225X0X6</accession>
<feature type="domain" description="ZSWIM1/3 RNaseH-like" evidence="1">
    <location>
        <begin position="3"/>
        <end position="117"/>
    </location>
</feature>
<evidence type="ECO:0000313" key="2">
    <source>
        <dbReference type="EMBL" id="OWZ22977.1"/>
    </source>
</evidence>
<proteinExistence type="predicted"/>
<dbReference type="OrthoDB" id="166650at2759"/>
<gene>
    <name evidence="2" type="ORF">PHMEG_0002217</name>
</gene>
<dbReference type="InterPro" id="IPR048324">
    <property type="entry name" value="ZSWIM1-3_RNaseH-like"/>
</dbReference>
<dbReference type="Proteomes" id="UP000198211">
    <property type="component" value="Unassembled WGS sequence"/>
</dbReference>
<sequence length="257" mass="28960">MVLIVQDQVDIICNIANQTVITKTCFLEWGDALGMDRAHGTNNRGHNLNKQPSCYIRHWKSVPVILLALDQKTGTRELTVNVFKHKNLSWGSIQTVVVDNDSVESRALEKVFVDAKIALCQFHALTSRGRKPKYKLSMVQRDATEASGLDAFKCACEEACPKLLEYFTANRKPCVSMKYFTAGNTTTDRIESNLNQGKLILGMRPKLNATISGLLAHQSTIIRQLIRTPRKHLTTYRHPDEGPEFYTLVTTFLMMAC</sequence>
<reference evidence="3" key="1">
    <citation type="submission" date="2017-03" db="EMBL/GenBank/DDBJ databases">
        <title>Phytopthora megakarya and P. palmivora, two closely related causual agents of cacao black pod achieved similar genome size and gene model numbers by different mechanisms.</title>
        <authorList>
            <person name="Ali S."/>
            <person name="Shao J."/>
            <person name="Larry D.J."/>
            <person name="Kronmiller B."/>
            <person name="Shen D."/>
            <person name="Strem M.D."/>
            <person name="Melnick R.L."/>
            <person name="Guiltinan M.J."/>
            <person name="Tyler B.M."/>
            <person name="Meinhardt L.W."/>
            <person name="Bailey B.A."/>
        </authorList>
    </citation>
    <scope>NUCLEOTIDE SEQUENCE [LARGE SCALE GENOMIC DNA]</scope>
    <source>
        <strain evidence="3">zdho120</strain>
    </source>
</reference>
<dbReference type="EMBL" id="NBNE01000094">
    <property type="protein sequence ID" value="OWZ22977.1"/>
    <property type="molecule type" value="Genomic_DNA"/>
</dbReference>
<evidence type="ECO:0000313" key="3">
    <source>
        <dbReference type="Proteomes" id="UP000198211"/>
    </source>
</evidence>
<keyword evidence="3" id="KW-1185">Reference proteome</keyword>
<organism evidence="2 3">
    <name type="scientific">Phytophthora megakarya</name>
    <dbReference type="NCBI Taxonomy" id="4795"/>
    <lineage>
        <taxon>Eukaryota</taxon>
        <taxon>Sar</taxon>
        <taxon>Stramenopiles</taxon>
        <taxon>Oomycota</taxon>
        <taxon>Peronosporomycetes</taxon>
        <taxon>Peronosporales</taxon>
        <taxon>Peronosporaceae</taxon>
        <taxon>Phytophthora</taxon>
    </lineage>
</organism>
<comment type="caution">
    <text evidence="2">The sequence shown here is derived from an EMBL/GenBank/DDBJ whole genome shotgun (WGS) entry which is preliminary data.</text>
</comment>
<evidence type="ECO:0000259" key="1">
    <source>
        <dbReference type="Pfam" id="PF21056"/>
    </source>
</evidence>
<name>A0A225X0X6_9STRA</name>
<dbReference type="AlphaFoldDB" id="A0A225X0X6"/>
<dbReference type="Pfam" id="PF21056">
    <property type="entry name" value="ZSWIM1-3_RNaseH-like"/>
    <property type="match status" value="1"/>
</dbReference>
<protein>
    <recommendedName>
        <fullName evidence="1">ZSWIM1/3 RNaseH-like domain-containing protein</fullName>
    </recommendedName>
</protein>